<sequence length="469" mass="49675">MLYVVIWSMQMIVATVVSPILTRTFSVAGFGALASAIALYQLLIVVTVLGLDQALLVQRVEDPDNTRSRNLIAAGIVIDLVVVGAAAATAPWWAPALGFSSLTLVMLTLGWTAPGAAVMLLLSLLQAEDRLARFSIVSLLSTVGGQVLGIGLLFVWERTPEVYALGGVIGQVSALILALCWARPRFRGLGDVETLRRGLRLGVPLALAALSSFLLTAGDRFIIQRLLGETEVARYQVAFTVGNVVTLILTFTNRAWLPRLRSLIDEAERWRVIVASRDGVFQLVSWAVVGITVAAPPLLALFAPATFEQESLVAVVAIIGLAAFPVAAAAASSQMLVTMRWSTPLAWASALAVVVKVVLTFALIGVLGIDGAALATFLALVTQAAVLKVAVERRHPRIPPSNGVRALMVGALLLCVASVLAPQSGVWNIGRFAFACVCLVPFARALIGLQRAGQDASPSTTDVPPRRAR</sequence>
<feature type="transmembrane region" description="Helical" evidence="6">
    <location>
        <begin position="27"/>
        <end position="51"/>
    </location>
</feature>
<evidence type="ECO:0000256" key="6">
    <source>
        <dbReference type="SAM" id="Phobius"/>
    </source>
</evidence>
<feature type="transmembrane region" description="Helical" evidence="6">
    <location>
        <begin position="429"/>
        <end position="447"/>
    </location>
</feature>
<dbReference type="OrthoDB" id="5016530at2"/>
<feature type="transmembrane region" description="Helical" evidence="6">
    <location>
        <begin position="278"/>
        <end position="299"/>
    </location>
</feature>
<keyword evidence="5 6" id="KW-0472">Membrane</keyword>
<keyword evidence="4 6" id="KW-1133">Transmembrane helix</keyword>
<dbReference type="Proteomes" id="UP000280935">
    <property type="component" value="Unassembled WGS sequence"/>
</dbReference>
<feature type="transmembrane region" description="Helical" evidence="6">
    <location>
        <begin position="403"/>
        <end position="423"/>
    </location>
</feature>
<dbReference type="GO" id="GO:0005886">
    <property type="term" value="C:plasma membrane"/>
    <property type="evidence" value="ECO:0007669"/>
    <property type="project" value="UniProtKB-SubCell"/>
</dbReference>
<dbReference type="EMBL" id="RQYT01000025">
    <property type="protein sequence ID" value="RRD49010.1"/>
    <property type="molecule type" value="Genomic_DNA"/>
</dbReference>
<keyword evidence="3 6" id="KW-0812">Transmembrane</keyword>
<evidence type="ECO:0000256" key="5">
    <source>
        <dbReference type="ARBA" id="ARBA00023136"/>
    </source>
</evidence>
<keyword evidence="2" id="KW-1003">Cell membrane</keyword>
<organism evidence="7 8">
    <name type="scientific">Arachnia propionica</name>
    <dbReference type="NCBI Taxonomy" id="1750"/>
    <lineage>
        <taxon>Bacteria</taxon>
        <taxon>Bacillati</taxon>
        <taxon>Actinomycetota</taxon>
        <taxon>Actinomycetes</taxon>
        <taxon>Propionibacteriales</taxon>
        <taxon>Propionibacteriaceae</taxon>
        <taxon>Arachnia</taxon>
    </lineage>
</organism>
<reference evidence="7 8" key="1">
    <citation type="submission" date="2018-11" db="EMBL/GenBank/DDBJ databases">
        <title>Genomes From Bacteria Associated with the Canine Oral Cavity: a Test Case for Automated Genome-Based Taxonomic Assignment.</title>
        <authorList>
            <person name="Coil D.A."/>
            <person name="Jospin G."/>
            <person name="Darling A.E."/>
            <person name="Wallis C."/>
            <person name="Davis I.J."/>
            <person name="Harris S."/>
            <person name="Eisen J.A."/>
            <person name="Holcombe L.J."/>
            <person name="O'Flynn C."/>
        </authorList>
    </citation>
    <scope>NUCLEOTIDE SEQUENCE [LARGE SCALE GENOMIC DNA]</scope>
    <source>
        <strain evidence="7 8">OH2822_COT-296</strain>
    </source>
</reference>
<feature type="transmembrane region" description="Helical" evidence="6">
    <location>
        <begin position="134"/>
        <end position="156"/>
    </location>
</feature>
<dbReference type="InterPro" id="IPR002797">
    <property type="entry name" value="Polysacc_synth"/>
</dbReference>
<protein>
    <submittedName>
        <fullName evidence="7">Lipopolysaccharide biosynthesis protein</fullName>
    </submittedName>
</protein>
<comment type="subcellular location">
    <subcellularLocation>
        <location evidence="1">Cell membrane</location>
        <topology evidence="1">Multi-pass membrane protein</topology>
    </subcellularLocation>
</comment>
<gene>
    <name evidence="7" type="ORF">EII35_10240</name>
</gene>
<feature type="transmembrane region" description="Helical" evidence="6">
    <location>
        <begin position="203"/>
        <end position="223"/>
    </location>
</feature>
<dbReference type="Pfam" id="PF01943">
    <property type="entry name" value="Polysacc_synt"/>
    <property type="match status" value="1"/>
</dbReference>
<feature type="transmembrane region" description="Helical" evidence="6">
    <location>
        <begin position="235"/>
        <end position="257"/>
    </location>
</feature>
<feature type="transmembrane region" description="Helical" evidence="6">
    <location>
        <begin position="345"/>
        <end position="366"/>
    </location>
</feature>
<dbReference type="PANTHER" id="PTHR30250:SF11">
    <property type="entry name" value="O-ANTIGEN TRANSPORTER-RELATED"/>
    <property type="match status" value="1"/>
</dbReference>
<feature type="transmembrane region" description="Helical" evidence="6">
    <location>
        <begin position="311"/>
        <end position="333"/>
    </location>
</feature>
<evidence type="ECO:0000256" key="3">
    <source>
        <dbReference type="ARBA" id="ARBA00022692"/>
    </source>
</evidence>
<evidence type="ECO:0000256" key="2">
    <source>
        <dbReference type="ARBA" id="ARBA00022475"/>
    </source>
</evidence>
<evidence type="ECO:0000313" key="8">
    <source>
        <dbReference type="Proteomes" id="UP000280935"/>
    </source>
</evidence>
<feature type="transmembrane region" description="Helical" evidence="6">
    <location>
        <begin position="162"/>
        <end position="182"/>
    </location>
</feature>
<proteinExistence type="predicted"/>
<dbReference type="PANTHER" id="PTHR30250">
    <property type="entry name" value="PST FAMILY PREDICTED COLANIC ACID TRANSPORTER"/>
    <property type="match status" value="1"/>
</dbReference>
<comment type="caution">
    <text evidence="7">The sequence shown here is derived from an EMBL/GenBank/DDBJ whole genome shotgun (WGS) entry which is preliminary data.</text>
</comment>
<evidence type="ECO:0000256" key="1">
    <source>
        <dbReference type="ARBA" id="ARBA00004651"/>
    </source>
</evidence>
<feature type="transmembrane region" description="Helical" evidence="6">
    <location>
        <begin position="372"/>
        <end position="391"/>
    </location>
</feature>
<dbReference type="AlphaFoldDB" id="A0A3P1WUD8"/>
<evidence type="ECO:0000313" key="7">
    <source>
        <dbReference type="EMBL" id="RRD49010.1"/>
    </source>
</evidence>
<feature type="transmembrane region" description="Helical" evidence="6">
    <location>
        <begin position="71"/>
        <end position="93"/>
    </location>
</feature>
<name>A0A3P1WUD8_9ACTN</name>
<dbReference type="InterPro" id="IPR050833">
    <property type="entry name" value="Poly_Biosynth_Transport"/>
</dbReference>
<accession>A0A3P1WUD8</accession>
<feature type="transmembrane region" description="Helical" evidence="6">
    <location>
        <begin position="99"/>
        <end position="122"/>
    </location>
</feature>
<evidence type="ECO:0000256" key="4">
    <source>
        <dbReference type="ARBA" id="ARBA00022989"/>
    </source>
</evidence>